<protein>
    <submittedName>
        <fullName evidence="2">Uncharacterized protein</fullName>
    </submittedName>
</protein>
<dbReference type="RefSeq" id="WP_034171805.1">
    <property type="nucleotide sequence ID" value="NZ_CP006664.1"/>
</dbReference>
<dbReference type="HOGENOM" id="CLU_2105140_0_0_6"/>
<dbReference type="AlphaFoldDB" id="A0A076LRK7"/>
<name>A0A076LRK7_9GAMM</name>
<reference evidence="2 3" key="1">
    <citation type="journal article" date="2012" name="PLoS ONE">
        <title>Edwardsiella comparative phylogenomics reveal the new intra/inter-species taxonomic relationships, virulence evolution and niche adaptation mechanisms.</title>
        <authorList>
            <person name="Yang M."/>
            <person name="Lv Y."/>
            <person name="Xiao J."/>
            <person name="Wu H."/>
            <person name="Zheng H."/>
            <person name="Liu Q."/>
            <person name="Zhang Y."/>
            <person name="Wang Q."/>
        </authorList>
    </citation>
    <scope>NUCLEOTIDE SEQUENCE [LARGE SCALE GENOMIC DNA]</scope>
    <source>
        <strain evidence="3">080813</strain>
    </source>
</reference>
<dbReference type="KEGG" id="ete:ETEE_2755"/>
<evidence type="ECO:0000256" key="1">
    <source>
        <dbReference type="SAM" id="MobiDB-lite"/>
    </source>
</evidence>
<dbReference type="EMBL" id="CP006664">
    <property type="protein sequence ID" value="AIJ09188.1"/>
    <property type="molecule type" value="Genomic_DNA"/>
</dbReference>
<evidence type="ECO:0000313" key="3">
    <source>
        <dbReference type="Proteomes" id="UP000028681"/>
    </source>
</evidence>
<organism evidence="2 3">
    <name type="scientific">Edwardsiella anguillarum ET080813</name>
    <dbReference type="NCBI Taxonomy" id="667120"/>
    <lineage>
        <taxon>Bacteria</taxon>
        <taxon>Pseudomonadati</taxon>
        <taxon>Pseudomonadota</taxon>
        <taxon>Gammaproteobacteria</taxon>
        <taxon>Enterobacterales</taxon>
        <taxon>Hafniaceae</taxon>
        <taxon>Edwardsiella</taxon>
    </lineage>
</organism>
<dbReference type="Proteomes" id="UP000028681">
    <property type="component" value="Chromosome"/>
</dbReference>
<accession>A0A076LRK7</accession>
<evidence type="ECO:0000313" key="2">
    <source>
        <dbReference type="EMBL" id="AIJ09188.1"/>
    </source>
</evidence>
<gene>
    <name evidence="2" type="ORF">ETEE_2755</name>
</gene>
<feature type="region of interest" description="Disordered" evidence="1">
    <location>
        <begin position="91"/>
        <end position="115"/>
    </location>
</feature>
<dbReference type="GeneID" id="33940279"/>
<sequence>MSQHAIHPLLQLMQDLQRRQRKLGEQIDAFHALQQEIAALHERAPRDPQARQRLERFSHAMREEIAPLRQQLDSSISRLQTHFSALGATLRQGAGQAPSRPGGAGHSPAIGHDFI</sequence>
<proteinExistence type="predicted"/>